<dbReference type="AlphaFoldDB" id="A0AAU7YXH7"/>
<dbReference type="PANTHER" id="PTHR33164">
    <property type="entry name" value="TRANSCRIPTIONAL REGULATOR, MARR FAMILY"/>
    <property type="match status" value="1"/>
</dbReference>
<evidence type="ECO:0000313" key="2">
    <source>
        <dbReference type="EMBL" id="XCB21261.1"/>
    </source>
</evidence>
<organism evidence="2">
    <name type="scientific">Tunturiibacter gelidiferens</name>
    <dbReference type="NCBI Taxonomy" id="3069689"/>
    <lineage>
        <taxon>Bacteria</taxon>
        <taxon>Pseudomonadati</taxon>
        <taxon>Acidobacteriota</taxon>
        <taxon>Terriglobia</taxon>
        <taxon>Terriglobales</taxon>
        <taxon>Acidobacteriaceae</taxon>
        <taxon>Tunturiibacter</taxon>
    </lineage>
</organism>
<proteinExistence type="predicted"/>
<accession>A0AAU7YXH7</accession>
<dbReference type="EMBL" id="CP132938">
    <property type="protein sequence ID" value="XCB21261.1"/>
    <property type="molecule type" value="Genomic_DNA"/>
</dbReference>
<protein>
    <submittedName>
        <fullName evidence="2">MarR family transcriptional regulator</fullName>
    </submittedName>
</protein>
<evidence type="ECO:0000259" key="1">
    <source>
        <dbReference type="PROSITE" id="PS50995"/>
    </source>
</evidence>
<dbReference type="InterPro" id="IPR036388">
    <property type="entry name" value="WH-like_DNA-bd_sf"/>
</dbReference>
<dbReference type="PRINTS" id="PR00598">
    <property type="entry name" value="HTHMARR"/>
</dbReference>
<gene>
    <name evidence="2" type="ORF">RBB81_16945</name>
</gene>
<dbReference type="Pfam" id="PF12802">
    <property type="entry name" value="MarR_2"/>
    <property type="match status" value="1"/>
</dbReference>
<reference evidence="2" key="2">
    <citation type="journal article" date="2024" name="Environ. Microbiol.">
        <title>Genome analysis and description of Tunturibacter gen. nov. expands the diversity of Terriglobia in tundra soils.</title>
        <authorList>
            <person name="Messyasz A."/>
            <person name="Mannisto M.K."/>
            <person name="Kerkhof L.J."/>
            <person name="Haggblom M.M."/>
        </authorList>
    </citation>
    <scope>NUCLEOTIDE SEQUENCE</scope>
    <source>
        <strain evidence="2">M8UP39</strain>
    </source>
</reference>
<dbReference type="PROSITE" id="PS50995">
    <property type="entry name" value="HTH_MARR_2"/>
    <property type="match status" value="1"/>
</dbReference>
<dbReference type="KEGG" id="tgi:RBB81_16945"/>
<dbReference type="SUPFAM" id="SSF46785">
    <property type="entry name" value="Winged helix' DNA-binding domain"/>
    <property type="match status" value="1"/>
</dbReference>
<dbReference type="InterPro" id="IPR039422">
    <property type="entry name" value="MarR/SlyA-like"/>
</dbReference>
<dbReference type="Gene3D" id="1.10.10.10">
    <property type="entry name" value="Winged helix-like DNA-binding domain superfamily/Winged helix DNA-binding domain"/>
    <property type="match status" value="1"/>
</dbReference>
<sequence>MNKRVLSNPGHHINRIARLSARWLEPRLQRLGLAVAQVPVFGAIKSLGPLSQKELARLLHVEQPTMAQLLTRMEREGLIERTPDPKDGRSSLINLTPHALKKAGPARDVLSEGSRVALKGFSPSEITALNRLLLRVRANLEEAIDE</sequence>
<dbReference type="RefSeq" id="WP_353071474.1">
    <property type="nucleotide sequence ID" value="NZ_CP132938.1"/>
</dbReference>
<dbReference type="InterPro" id="IPR036390">
    <property type="entry name" value="WH_DNA-bd_sf"/>
</dbReference>
<name>A0AAU7YXH7_9BACT</name>
<dbReference type="GO" id="GO:0003700">
    <property type="term" value="F:DNA-binding transcription factor activity"/>
    <property type="evidence" value="ECO:0007669"/>
    <property type="project" value="InterPro"/>
</dbReference>
<dbReference type="SMART" id="SM00347">
    <property type="entry name" value="HTH_MARR"/>
    <property type="match status" value="1"/>
</dbReference>
<dbReference type="InterPro" id="IPR000835">
    <property type="entry name" value="HTH_MarR-typ"/>
</dbReference>
<feature type="domain" description="HTH marR-type" evidence="1">
    <location>
        <begin position="1"/>
        <end position="138"/>
    </location>
</feature>
<reference evidence="2" key="1">
    <citation type="submission" date="2023-08" db="EMBL/GenBank/DDBJ databases">
        <authorList>
            <person name="Messyasz A."/>
            <person name="Mannisto M.K."/>
            <person name="Kerkhof L.J."/>
            <person name="Haggblom M."/>
        </authorList>
    </citation>
    <scope>NUCLEOTIDE SEQUENCE</scope>
    <source>
        <strain evidence="2">M8UP39</strain>
    </source>
</reference>
<dbReference type="GO" id="GO:0006950">
    <property type="term" value="P:response to stress"/>
    <property type="evidence" value="ECO:0007669"/>
    <property type="project" value="TreeGrafter"/>
</dbReference>
<dbReference type="PANTHER" id="PTHR33164:SF13">
    <property type="entry name" value="4-HYDROXYPHENYLACETATE CATABOLISM PROTEIN"/>
    <property type="match status" value="1"/>
</dbReference>